<gene>
    <name evidence="1" type="ORF">AW736_14590</name>
</gene>
<dbReference type="Proteomes" id="UP000078486">
    <property type="component" value="Unassembled WGS sequence"/>
</dbReference>
<dbReference type="Pfam" id="PF24996">
    <property type="entry name" value="NANM"/>
    <property type="match status" value="1"/>
</dbReference>
<dbReference type="OrthoDB" id="198899at2"/>
<evidence type="ECO:0000313" key="1">
    <source>
        <dbReference type="EMBL" id="OAM89178.1"/>
    </source>
</evidence>
<evidence type="ECO:0000313" key="2">
    <source>
        <dbReference type="Proteomes" id="UP000078486"/>
    </source>
</evidence>
<dbReference type="EMBL" id="LRRQ01000103">
    <property type="protein sequence ID" value="OAM89178.1"/>
    <property type="molecule type" value="Genomic_DNA"/>
</dbReference>
<dbReference type="STRING" id="1184151.AW736_14590"/>
<evidence type="ECO:0008006" key="3">
    <source>
        <dbReference type="Google" id="ProtNLM"/>
    </source>
</evidence>
<dbReference type="InterPro" id="IPR056734">
    <property type="entry name" value="NANM"/>
</dbReference>
<dbReference type="AlphaFoldDB" id="A0A178IHF6"/>
<dbReference type="SUPFAM" id="SSF117281">
    <property type="entry name" value="Kelch motif"/>
    <property type="match status" value="1"/>
</dbReference>
<dbReference type="RefSeq" id="WP_084442278.1">
    <property type="nucleotide sequence ID" value="NZ_CP109796.1"/>
</dbReference>
<keyword evidence="2" id="KW-1185">Reference proteome</keyword>
<organism evidence="1 2">
    <name type="scientific">Termitidicoccus mucosus</name>
    <dbReference type="NCBI Taxonomy" id="1184151"/>
    <lineage>
        <taxon>Bacteria</taxon>
        <taxon>Pseudomonadati</taxon>
        <taxon>Verrucomicrobiota</taxon>
        <taxon>Opitutia</taxon>
        <taxon>Opitutales</taxon>
        <taxon>Opitutaceae</taxon>
        <taxon>Termitidicoccus</taxon>
    </lineage>
</organism>
<accession>A0A178IHF6</accession>
<dbReference type="Gene3D" id="2.120.10.80">
    <property type="entry name" value="Kelch-type beta propeller"/>
    <property type="match status" value="2"/>
</dbReference>
<dbReference type="InterPro" id="IPR015915">
    <property type="entry name" value="Kelch-typ_b-propeller"/>
</dbReference>
<name>A0A178IHF6_9BACT</name>
<reference evidence="1 2" key="1">
    <citation type="submission" date="2016-01" db="EMBL/GenBank/DDBJ databases">
        <title>High potential of lignocellulose degradation of a new Verrucomicrobia species.</title>
        <authorList>
            <person name="Wang Y."/>
            <person name="Shi Y."/>
            <person name="Qiu Z."/>
            <person name="Liu S."/>
            <person name="Yang H."/>
        </authorList>
    </citation>
    <scope>NUCLEOTIDE SEQUENCE [LARGE SCALE GENOMIC DNA]</scope>
    <source>
        <strain evidence="1 2">TSB47</strain>
    </source>
</reference>
<sequence>MQLLWTQLPSVPDAEGFASPFAGIGNDALLVGGGANFPAKRPWEGGTKIWYDTVFALPSPDGAWRVAGRLPRPCAYGISVTHGGGVICAGGGDAREHFRDVYKLKWNGGELAVETLPALPRPCAFSSGALVGDVFYLAGGIEAPDSTRAMHTFWALDLTRTATGWRELPPWPGRERMLAVAAGRQKGAGQGGEFYLFSGVALRSGANGRPEREPLLADGHAYDIGAGVWRRVADMAPRVAAAAATPAPVAPDGSVLVCTGDDGTKSHLNGHPSHPGFPRDVLAYKPDADKWEIAGKTPFSRATVPTVEWHGKWIVVNGERLPGYRSPDVWALEIR</sequence>
<comment type="caution">
    <text evidence="1">The sequence shown here is derived from an EMBL/GenBank/DDBJ whole genome shotgun (WGS) entry which is preliminary data.</text>
</comment>
<protein>
    <recommendedName>
        <fullName evidence="3">Galactose oxidase</fullName>
    </recommendedName>
</protein>
<proteinExistence type="predicted"/>